<sequence>MQWLGLQHLWAVALIPIILLLYLLKRKYENVEVSSTLLWERVLQHQQASRPWQKLKQNILLFLQLFVAMLLILALLKPAIPKGEVLAPHTIVVLDSSGSMLTREGETTRFEKATEAVQGLAEGVSAAHTLTLIEAGREPVVHLSRAEDPDEILQKLKELKPRPGTSNYSAAFSLAKAMAEQEPDTALIWIGDGSNSLGNNSLMNDRHMFTFDPNRFQHIPVGKESENVALGTFVTQEREGKIEGLIRIDHHGHQTIEGKVMLFDAAGQQIGVFPFTVEGQESYTLHLPSLPPSPLYHAVVEADQDALEADNQLWSIPFRQQEIRVALVSPQPNYFVIQALSLHPHIQLDKLSAPPEDLQGYDIWIFDEVVPDVLPEGHLFLINPAEESSWLSVSEAQTLSAELNILHPDHDILNHVHWQDVYISDARSIALNGLQQNLVQAGDLQLLSAGEINHKRVVVLGFDLTKSDLPLRPSFPILITNILTWLSPVQSLPIADSYPGEQTVIPFVAGSENRTLTGPDGSRTTLPDHIDPVVVQIPELLGLYTVEEEKDGQRNVRHFSVKLPDSESNIAPQTLYVTQDATSLANENGELESEKREGDASGEGETVEDNHEPYSQIRYQPLVFWVVLAALLLACLEWGVYVRGY</sequence>
<name>A0ABU0CMS3_9BACI</name>
<dbReference type="InterPro" id="IPR002035">
    <property type="entry name" value="VWF_A"/>
</dbReference>
<dbReference type="EMBL" id="JAUSUQ010000001">
    <property type="protein sequence ID" value="MDQ0337452.1"/>
    <property type="molecule type" value="Genomic_DNA"/>
</dbReference>
<comment type="caution">
    <text evidence="5">The sequence shown here is derived from an EMBL/GenBank/DDBJ whole genome shotgun (WGS) entry which is preliminary data.</text>
</comment>
<protein>
    <recommendedName>
        <fullName evidence="7">VWA domain-containing protein</fullName>
    </recommendedName>
</protein>
<dbReference type="SUPFAM" id="SSF53300">
    <property type="entry name" value="vWA-like"/>
    <property type="match status" value="1"/>
</dbReference>
<gene>
    <name evidence="5" type="ORF">J2S00_000222</name>
</gene>
<keyword evidence="2" id="KW-0812">Transmembrane</keyword>
<evidence type="ECO:0000259" key="4">
    <source>
        <dbReference type="Pfam" id="PF13519"/>
    </source>
</evidence>
<evidence type="ECO:0000313" key="6">
    <source>
        <dbReference type="Proteomes" id="UP001232445"/>
    </source>
</evidence>
<dbReference type="PANTHER" id="PTHR37464:SF1">
    <property type="entry name" value="BLL2463 PROTEIN"/>
    <property type="match status" value="1"/>
</dbReference>
<evidence type="ECO:0000259" key="3">
    <source>
        <dbReference type="Pfam" id="PF07584"/>
    </source>
</evidence>
<proteinExistence type="predicted"/>
<dbReference type="SUPFAM" id="SSF52317">
    <property type="entry name" value="Class I glutamine amidotransferase-like"/>
    <property type="match status" value="1"/>
</dbReference>
<evidence type="ECO:0008006" key="7">
    <source>
        <dbReference type="Google" id="ProtNLM"/>
    </source>
</evidence>
<dbReference type="CDD" id="cd00198">
    <property type="entry name" value="vWFA"/>
    <property type="match status" value="1"/>
</dbReference>
<keyword evidence="6" id="KW-1185">Reference proteome</keyword>
<reference evidence="5 6" key="1">
    <citation type="submission" date="2023-07" db="EMBL/GenBank/DDBJ databases">
        <title>Genomic Encyclopedia of Type Strains, Phase IV (KMG-IV): sequencing the most valuable type-strain genomes for metagenomic binning, comparative biology and taxonomic classification.</title>
        <authorList>
            <person name="Goeker M."/>
        </authorList>
    </citation>
    <scope>NUCLEOTIDE SEQUENCE [LARGE SCALE GENOMIC DNA]</scope>
    <source>
        <strain evidence="5 6">DSM 17740</strain>
    </source>
</reference>
<dbReference type="PANTHER" id="PTHR37464">
    <property type="entry name" value="BLL2463 PROTEIN"/>
    <property type="match status" value="1"/>
</dbReference>
<feature type="transmembrane region" description="Helical" evidence="2">
    <location>
        <begin position="622"/>
        <end position="642"/>
    </location>
</feature>
<feature type="transmembrane region" description="Helical" evidence="2">
    <location>
        <begin position="6"/>
        <end position="24"/>
    </location>
</feature>
<dbReference type="InterPro" id="IPR024163">
    <property type="entry name" value="Aerotolerance_reg_N"/>
</dbReference>
<accession>A0ABU0CMS3</accession>
<keyword evidence="2" id="KW-1133">Transmembrane helix</keyword>
<dbReference type="Pfam" id="PF13519">
    <property type="entry name" value="VWA_2"/>
    <property type="match status" value="1"/>
</dbReference>
<dbReference type="Gene3D" id="3.40.50.410">
    <property type="entry name" value="von Willebrand factor, type A domain"/>
    <property type="match status" value="1"/>
</dbReference>
<evidence type="ECO:0000313" key="5">
    <source>
        <dbReference type="EMBL" id="MDQ0337452.1"/>
    </source>
</evidence>
<feature type="domain" description="Aerotolerance regulator N-terminal" evidence="3">
    <location>
        <begin position="1"/>
        <end position="78"/>
    </location>
</feature>
<organism evidence="5 6">
    <name type="scientific">Caldalkalibacillus uzonensis</name>
    <dbReference type="NCBI Taxonomy" id="353224"/>
    <lineage>
        <taxon>Bacteria</taxon>
        <taxon>Bacillati</taxon>
        <taxon>Bacillota</taxon>
        <taxon>Bacilli</taxon>
        <taxon>Bacillales</taxon>
        <taxon>Bacillaceae</taxon>
        <taxon>Caldalkalibacillus</taxon>
    </lineage>
</organism>
<dbReference type="RefSeq" id="WP_307334604.1">
    <property type="nucleotide sequence ID" value="NZ_JAUSUQ010000001.1"/>
</dbReference>
<dbReference type="Proteomes" id="UP001232445">
    <property type="component" value="Unassembled WGS sequence"/>
</dbReference>
<feature type="region of interest" description="Disordered" evidence="1">
    <location>
        <begin position="584"/>
        <end position="609"/>
    </location>
</feature>
<feature type="transmembrane region" description="Helical" evidence="2">
    <location>
        <begin position="59"/>
        <end position="76"/>
    </location>
</feature>
<dbReference type="InterPro" id="IPR036465">
    <property type="entry name" value="vWFA_dom_sf"/>
</dbReference>
<evidence type="ECO:0000256" key="1">
    <source>
        <dbReference type="SAM" id="MobiDB-lite"/>
    </source>
</evidence>
<feature type="domain" description="VWFA" evidence="4">
    <location>
        <begin position="90"/>
        <end position="193"/>
    </location>
</feature>
<dbReference type="InterPro" id="IPR029062">
    <property type="entry name" value="Class_I_gatase-like"/>
</dbReference>
<evidence type="ECO:0000256" key="2">
    <source>
        <dbReference type="SAM" id="Phobius"/>
    </source>
</evidence>
<keyword evidence="2" id="KW-0472">Membrane</keyword>
<dbReference type="Pfam" id="PF07584">
    <property type="entry name" value="BatA"/>
    <property type="match status" value="1"/>
</dbReference>